<feature type="region of interest" description="Disordered" evidence="1">
    <location>
        <begin position="140"/>
        <end position="174"/>
    </location>
</feature>
<keyword evidence="3" id="KW-1185">Reference proteome</keyword>
<evidence type="ECO:0000313" key="2">
    <source>
        <dbReference type="EMBL" id="CAG8746747.1"/>
    </source>
</evidence>
<reference evidence="2 3" key="1">
    <citation type="submission" date="2021-06" db="EMBL/GenBank/DDBJ databases">
        <authorList>
            <person name="Kallberg Y."/>
            <person name="Tangrot J."/>
            <person name="Rosling A."/>
        </authorList>
    </citation>
    <scope>NUCLEOTIDE SEQUENCE [LARGE SCALE GENOMIC DNA]</scope>
    <source>
        <strain evidence="2 3">120-4 pot B 10/14</strain>
    </source>
</reference>
<dbReference type="Proteomes" id="UP000789901">
    <property type="component" value="Unassembled WGS sequence"/>
</dbReference>
<organism evidence="2 3">
    <name type="scientific">Gigaspora margarita</name>
    <dbReference type="NCBI Taxonomy" id="4874"/>
    <lineage>
        <taxon>Eukaryota</taxon>
        <taxon>Fungi</taxon>
        <taxon>Fungi incertae sedis</taxon>
        <taxon>Mucoromycota</taxon>
        <taxon>Glomeromycotina</taxon>
        <taxon>Glomeromycetes</taxon>
        <taxon>Diversisporales</taxon>
        <taxon>Gigasporaceae</taxon>
        <taxon>Gigaspora</taxon>
    </lineage>
</organism>
<dbReference type="EMBL" id="CAJVQB010011310">
    <property type="protein sequence ID" value="CAG8746747.1"/>
    <property type="molecule type" value="Genomic_DNA"/>
</dbReference>
<protein>
    <submittedName>
        <fullName evidence="2">2097_t:CDS:1</fullName>
    </submittedName>
</protein>
<comment type="caution">
    <text evidence="2">The sequence shown here is derived from an EMBL/GenBank/DDBJ whole genome shotgun (WGS) entry which is preliminary data.</text>
</comment>
<sequence length="290" mass="33425">TTPHKGKSASGTEIPLLDPLFEVYVAKRKKKDNGEVEEIEIPEERMKAAKDPVHKKKKNKKANITYAQLFQVASNIRKEMNKITRIGRIAMTKVAKFCLKQDKEEKTISIYCEAQELDILIDRPSIVVIVRVHGEQKRPLGEVPITEPEGELDMSEEETATETDESDSNEEYKDENLKEDDFKLECIISKQETRLRAILTKYKSAFKEKSEQFGRTSITQHEIYIEDGPPIKQKFYLTSKPEYEFIKAEIQCIEEAGYEISQQGIVPKEVKIKTVKKFLLPKNLRALRGF</sequence>
<name>A0ABN7VBH9_GIGMA</name>
<evidence type="ECO:0000313" key="3">
    <source>
        <dbReference type="Proteomes" id="UP000789901"/>
    </source>
</evidence>
<accession>A0ABN7VBH9</accession>
<evidence type="ECO:0000256" key="1">
    <source>
        <dbReference type="SAM" id="MobiDB-lite"/>
    </source>
</evidence>
<feature type="compositionally biased region" description="Acidic residues" evidence="1">
    <location>
        <begin position="148"/>
        <end position="169"/>
    </location>
</feature>
<gene>
    <name evidence="2" type="ORF">GMARGA_LOCUS15965</name>
</gene>
<proteinExistence type="predicted"/>
<feature type="non-terminal residue" evidence="2">
    <location>
        <position position="1"/>
    </location>
</feature>